<reference evidence="1" key="2">
    <citation type="submission" date="2020-11" db="EMBL/GenBank/DDBJ databases">
        <authorList>
            <person name="McCartney M.A."/>
            <person name="Auch B."/>
            <person name="Kono T."/>
            <person name="Mallez S."/>
            <person name="Becker A."/>
            <person name="Gohl D.M."/>
            <person name="Silverstein K.A.T."/>
            <person name="Koren S."/>
            <person name="Bechman K.B."/>
            <person name="Herman A."/>
            <person name="Abrahante J.E."/>
            <person name="Garbe J."/>
        </authorList>
    </citation>
    <scope>NUCLEOTIDE SEQUENCE</scope>
    <source>
        <strain evidence="1">Duluth1</strain>
        <tissue evidence="1">Whole animal</tissue>
    </source>
</reference>
<proteinExistence type="predicted"/>
<dbReference type="Proteomes" id="UP000828390">
    <property type="component" value="Unassembled WGS sequence"/>
</dbReference>
<name>A0A9D4KEY3_DREPO</name>
<comment type="caution">
    <text evidence="1">The sequence shown here is derived from an EMBL/GenBank/DDBJ whole genome shotgun (WGS) entry which is preliminary data.</text>
</comment>
<evidence type="ECO:0000313" key="2">
    <source>
        <dbReference type="Proteomes" id="UP000828390"/>
    </source>
</evidence>
<sequence>MTESLNISQEPLRVKSLSEYIVLAQGKEGTNHIHVQLSPNSHYSRTEKRCKNLAGTLGELITM</sequence>
<dbReference type="EMBL" id="JAIWYP010000004">
    <property type="protein sequence ID" value="KAH3838640.1"/>
    <property type="molecule type" value="Genomic_DNA"/>
</dbReference>
<organism evidence="1 2">
    <name type="scientific">Dreissena polymorpha</name>
    <name type="common">Zebra mussel</name>
    <name type="synonym">Mytilus polymorpha</name>
    <dbReference type="NCBI Taxonomy" id="45954"/>
    <lineage>
        <taxon>Eukaryota</taxon>
        <taxon>Metazoa</taxon>
        <taxon>Spiralia</taxon>
        <taxon>Lophotrochozoa</taxon>
        <taxon>Mollusca</taxon>
        <taxon>Bivalvia</taxon>
        <taxon>Autobranchia</taxon>
        <taxon>Heteroconchia</taxon>
        <taxon>Euheterodonta</taxon>
        <taxon>Imparidentia</taxon>
        <taxon>Neoheterodontei</taxon>
        <taxon>Myida</taxon>
        <taxon>Dreissenoidea</taxon>
        <taxon>Dreissenidae</taxon>
        <taxon>Dreissena</taxon>
    </lineage>
</organism>
<reference evidence="1" key="1">
    <citation type="journal article" date="2019" name="bioRxiv">
        <title>The Genome of the Zebra Mussel, Dreissena polymorpha: A Resource for Invasive Species Research.</title>
        <authorList>
            <person name="McCartney M.A."/>
            <person name="Auch B."/>
            <person name="Kono T."/>
            <person name="Mallez S."/>
            <person name="Zhang Y."/>
            <person name="Obille A."/>
            <person name="Becker A."/>
            <person name="Abrahante J.E."/>
            <person name="Garbe J."/>
            <person name="Badalamenti J.P."/>
            <person name="Herman A."/>
            <person name="Mangelson H."/>
            <person name="Liachko I."/>
            <person name="Sullivan S."/>
            <person name="Sone E.D."/>
            <person name="Koren S."/>
            <person name="Silverstein K.A.T."/>
            <person name="Beckman K.B."/>
            <person name="Gohl D.M."/>
        </authorList>
    </citation>
    <scope>NUCLEOTIDE SEQUENCE</scope>
    <source>
        <strain evidence="1">Duluth1</strain>
        <tissue evidence="1">Whole animal</tissue>
    </source>
</reference>
<dbReference type="AlphaFoldDB" id="A0A9D4KEY3"/>
<accession>A0A9D4KEY3</accession>
<keyword evidence="2" id="KW-1185">Reference proteome</keyword>
<evidence type="ECO:0000313" key="1">
    <source>
        <dbReference type="EMBL" id="KAH3838640.1"/>
    </source>
</evidence>
<gene>
    <name evidence="1" type="ORF">DPMN_112049</name>
</gene>
<protein>
    <submittedName>
        <fullName evidence="1">Uncharacterized protein</fullName>
    </submittedName>
</protein>